<dbReference type="Proteomes" id="UP001596434">
    <property type="component" value="Unassembled WGS sequence"/>
</dbReference>
<organism evidence="1 2">
    <name type="scientific">Haloplanus litoreus</name>
    <dbReference type="NCBI Taxonomy" id="767515"/>
    <lineage>
        <taxon>Archaea</taxon>
        <taxon>Methanobacteriati</taxon>
        <taxon>Methanobacteriota</taxon>
        <taxon>Stenosarchaea group</taxon>
        <taxon>Halobacteria</taxon>
        <taxon>Halobacteriales</taxon>
        <taxon>Haloferacaceae</taxon>
        <taxon>Haloplanus</taxon>
    </lineage>
</organism>
<dbReference type="AlphaFoldDB" id="A0ABD6A3S2"/>
<reference evidence="1 2" key="1">
    <citation type="journal article" date="2019" name="Int. J. Syst. Evol. Microbiol.">
        <title>The Global Catalogue of Microorganisms (GCM) 10K type strain sequencing project: providing services to taxonomists for standard genome sequencing and annotation.</title>
        <authorList>
            <consortium name="The Broad Institute Genomics Platform"/>
            <consortium name="The Broad Institute Genome Sequencing Center for Infectious Disease"/>
            <person name="Wu L."/>
            <person name="Ma J."/>
        </authorList>
    </citation>
    <scope>NUCLEOTIDE SEQUENCE [LARGE SCALE GENOMIC DNA]</scope>
    <source>
        <strain evidence="1 2">GX21</strain>
    </source>
</reference>
<accession>A0ABD6A3S2</accession>
<comment type="caution">
    <text evidence="1">The sequence shown here is derived from an EMBL/GenBank/DDBJ whole genome shotgun (WGS) entry which is preliminary data.</text>
</comment>
<dbReference type="Pfam" id="PF26507">
    <property type="entry name" value="DUF8169"/>
    <property type="match status" value="1"/>
</dbReference>
<keyword evidence="2" id="KW-1185">Reference proteome</keyword>
<dbReference type="RefSeq" id="WP_340696123.1">
    <property type="nucleotide sequence ID" value="NZ_JBHTAT010000005.1"/>
</dbReference>
<gene>
    <name evidence="1" type="ORF">ACFQKE_18975</name>
</gene>
<evidence type="ECO:0000313" key="2">
    <source>
        <dbReference type="Proteomes" id="UP001596434"/>
    </source>
</evidence>
<sequence>MSEAARLNLDTSVMVNYVYSQLPGDLEEDRGCQRLIDGESFYIVIGGKANDEFDALCERRYNLYDDVIAYLRDTDNEIFDYEPRARDIHVSPNDRSHFRDDIQMSWYDMDKREQLSTLRRCLQDIELYQVQLPDELIDRCFPQQSNDQLLRRFRSDLDIGHDCEILVDAVEISRQHSVSTLVAVDSHLTNREHIEVVYEIIEDVLGVSGLLRISEPVGVSAAAVIEIL</sequence>
<evidence type="ECO:0000313" key="1">
    <source>
        <dbReference type="EMBL" id="MFC7257336.1"/>
    </source>
</evidence>
<dbReference type="GeneID" id="96955643"/>
<name>A0ABD6A3S2_9EURY</name>
<protein>
    <recommendedName>
        <fullName evidence="3">PIN domain-containing protein</fullName>
    </recommendedName>
</protein>
<dbReference type="InterPro" id="IPR058482">
    <property type="entry name" value="DUF8169"/>
</dbReference>
<evidence type="ECO:0008006" key="3">
    <source>
        <dbReference type="Google" id="ProtNLM"/>
    </source>
</evidence>
<proteinExistence type="predicted"/>
<dbReference type="EMBL" id="JBHTAT010000005">
    <property type="protein sequence ID" value="MFC7257336.1"/>
    <property type="molecule type" value="Genomic_DNA"/>
</dbReference>